<dbReference type="Gene3D" id="1.10.1740.180">
    <property type="match status" value="1"/>
</dbReference>
<evidence type="ECO:0000259" key="1">
    <source>
        <dbReference type="Pfam" id="PF11564"/>
    </source>
</evidence>
<organism evidence="3 4">
    <name type="scientific">Segatella copri</name>
    <dbReference type="NCBI Taxonomy" id="165179"/>
    <lineage>
        <taxon>Bacteria</taxon>
        <taxon>Pseudomonadati</taxon>
        <taxon>Bacteroidota</taxon>
        <taxon>Bacteroidia</taxon>
        <taxon>Bacteroidales</taxon>
        <taxon>Prevotellaceae</taxon>
        <taxon>Segatella</taxon>
    </lineage>
</organism>
<comment type="caution">
    <text evidence="3">The sequence shown here is derived from an EMBL/GenBank/DDBJ whole genome shotgun (WGS) entry which is preliminary data.</text>
</comment>
<feature type="domain" description="Restriction endonuclease type II BpuJI N-terminal" evidence="1">
    <location>
        <begin position="3"/>
        <end position="282"/>
    </location>
</feature>
<evidence type="ECO:0000313" key="4">
    <source>
        <dbReference type="Proteomes" id="UP000450161"/>
    </source>
</evidence>
<name>A0A6I2TYF0_9BACT</name>
<dbReference type="Gene3D" id="1.10.10.2090">
    <property type="match status" value="1"/>
</dbReference>
<dbReference type="EMBL" id="VUNF01000027">
    <property type="protein sequence ID" value="MST78395.1"/>
    <property type="molecule type" value="Genomic_DNA"/>
</dbReference>
<gene>
    <name evidence="3" type="ORF">FYJ72_12155</name>
</gene>
<dbReference type="AlphaFoldDB" id="A0A6I2TYF0"/>
<evidence type="ECO:0000313" key="3">
    <source>
        <dbReference type="EMBL" id="MST78395.1"/>
    </source>
</evidence>
<dbReference type="InterPro" id="IPR021108">
    <property type="entry name" value="Restrct_endonuc_II_BpuJI_N"/>
</dbReference>
<proteinExistence type="predicted"/>
<evidence type="ECO:0000259" key="2">
    <source>
        <dbReference type="Pfam" id="PF13020"/>
    </source>
</evidence>
<accession>A0A6I2TYF0</accession>
<sequence>MYIPEHQYRCTIIRGKSQTDMEDLLPLYANIVHKYCPCEENTFKQSARKQLSKALFETEAYDGLSDSNQKTVDNHLTEIAGTLLGLYYPKSEDNNVMMVYESEACKHLVDHHDFPMFFKNLCLNFQFPNGAKWINFVKEDVENHLNIKPFCYVVALLYHAQKQDEKVLLTKQEVGYYVLNNLDVLQGKIPCEIVYNRIIEDRKNKVKRDKLSGSKDWQHIKEQFNLLELANIIESDQNYLWLNPSESQAVSLFIKKNGKVDFDCYKYDFTSLDDRKALLNDWRAYFGVFNKELEKIQTQFTTDIVLVGKEEMKAQGGAYKSTVDLGDEGEALVFRIEQERVRNYKERLVNKVLLLGKTKGLGYDISSIEADENPKKPEFARYIEVKSTKRVTVPSFDKNWGDALNITAKEWVAAEQYGEYYNIYRVYFTKTKTIVIRIKNPYKKAETGEIEVFPTIYQMNFGSNVIELRYDK</sequence>
<dbReference type="RefSeq" id="WP_154482397.1">
    <property type="nucleotide sequence ID" value="NZ_VUNF01000027.1"/>
</dbReference>
<dbReference type="Proteomes" id="UP000450161">
    <property type="component" value="Unassembled WGS sequence"/>
</dbReference>
<reference evidence="3 4" key="1">
    <citation type="submission" date="2019-08" db="EMBL/GenBank/DDBJ databases">
        <title>In-depth cultivation of the pig gut microbiome towards novel bacterial diversity and tailored functional studies.</title>
        <authorList>
            <person name="Wylensek D."/>
            <person name="Hitch T.C.A."/>
            <person name="Clavel T."/>
        </authorList>
    </citation>
    <scope>NUCLEOTIDE SEQUENCE [LARGE SCALE GENOMIC DNA]</scope>
    <source>
        <strain evidence="3 4">LKV-178-WT-2C</strain>
    </source>
</reference>
<feature type="domain" description="Protein NO VEIN C-terminal" evidence="2">
    <location>
        <begin position="329"/>
        <end position="433"/>
    </location>
</feature>
<dbReference type="Gene3D" id="1.10.10.2080">
    <property type="match status" value="1"/>
</dbReference>
<dbReference type="InterPro" id="IPR024975">
    <property type="entry name" value="NOV_C"/>
</dbReference>
<dbReference type="Pfam" id="PF11564">
    <property type="entry name" value="BpuJI_N"/>
    <property type="match status" value="1"/>
</dbReference>
<protein>
    <submittedName>
        <fullName evidence="3">DUF3883 domain-containing protein</fullName>
    </submittedName>
</protein>
<dbReference type="Pfam" id="PF13020">
    <property type="entry name" value="NOV_C"/>
    <property type="match status" value="1"/>
</dbReference>